<comment type="caution">
    <text evidence="4">The sequence shown here is derived from an EMBL/GenBank/DDBJ whole genome shotgun (WGS) entry which is preliminary data.</text>
</comment>
<dbReference type="InterPro" id="IPR003018">
    <property type="entry name" value="GAF"/>
</dbReference>
<dbReference type="SMART" id="SM01012">
    <property type="entry name" value="ANTAR"/>
    <property type="match status" value="1"/>
</dbReference>
<dbReference type="InterPro" id="IPR005561">
    <property type="entry name" value="ANTAR"/>
</dbReference>
<sequence>MSPDVDVIYPVAPLSVRAPSPALREPIGLDGSRSFAETPASRPQSAVDDVASVVGGVLAATTRVVRDASHLCVHVVRRGGGVRLLTATSEVPPAFDEQFTTGRGPAAAVLRGDRRRAVLRLGCADDEARWPGVAACAEALGVRTLVAVRLAWRGRVVGVLTLASSASDDVPEAVVELVAAVADHLAVTVATAQQAEQLEQALVTRQEIGQAVGILMERHALTADAAFAYLRRLSQDGNVKLHAVAQAVRSGDHEIGVPRSSP</sequence>
<protein>
    <recommendedName>
        <fullName evidence="3">ANTAR domain-containing protein</fullName>
    </recommendedName>
</protein>
<feature type="domain" description="ANTAR" evidence="3">
    <location>
        <begin position="188"/>
        <end position="249"/>
    </location>
</feature>
<evidence type="ECO:0000256" key="1">
    <source>
        <dbReference type="ARBA" id="ARBA00023015"/>
    </source>
</evidence>
<evidence type="ECO:0000313" key="5">
    <source>
        <dbReference type="Proteomes" id="UP001500427"/>
    </source>
</evidence>
<dbReference type="EMBL" id="BAABIW010000014">
    <property type="protein sequence ID" value="GAA5025966.1"/>
    <property type="molecule type" value="Genomic_DNA"/>
</dbReference>
<keyword evidence="2" id="KW-0804">Transcription</keyword>
<keyword evidence="1" id="KW-0805">Transcription regulation</keyword>
<dbReference type="Pfam" id="PF13185">
    <property type="entry name" value="GAF_2"/>
    <property type="match status" value="1"/>
</dbReference>
<evidence type="ECO:0000313" key="4">
    <source>
        <dbReference type="EMBL" id="GAA5025966.1"/>
    </source>
</evidence>
<dbReference type="Proteomes" id="UP001500427">
    <property type="component" value="Unassembled WGS sequence"/>
</dbReference>
<name>A0ABP9JAF8_9MICO</name>
<organism evidence="4 5">
    <name type="scientific">Terrabacter aeriphilus</name>
    <dbReference type="NCBI Taxonomy" id="515662"/>
    <lineage>
        <taxon>Bacteria</taxon>
        <taxon>Bacillati</taxon>
        <taxon>Actinomycetota</taxon>
        <taxon>Actinomycetes</taxon>
        <taxon>Micrococcales</taxon>
        <taxon>Intrasporangiaceae</taxon>
        <taxon>Terrabacter</taxon>
    </lineage>
</organism>
<evidence type="ECO:0000259" key="3">
    <source>
        <dbReference type="PROSITE" id="PS50921"/>
    </source>
</evidence>
<dbReference type="Pfam" id="PF03861">
    <property type="entry name" value="ANTAR"/>
    <property type="match status" value="1"/>
</dbReference>
<dbReference type="Gene3D" id="1.10.10.10">
    <property type="entry name" value="Winged helix-like DNA-binding domain superfamily/Winged helix DNA-binding domain"/>
    <property type="match status" value="1"/>
</dbReference>
<gene>
    <name evidence="4" type="ORF">GCM10023258_19330</name>
</gene>
<dbReference type="PROSITE" id="PS50921">
    <property type="entry name" value="ANTAR"/>
    <property type="match status" value="1"/>
</dbReference>
<dbReference type="InterPro" id="IPR036388">
    <property type="entry name" value="WH-like_DNA-bd_sf"/>
</dbReference>
<dbReference type="Gene3D" id="3.30.450.40">
    <property type="match status" value="1"/>
</dbReference>
<reference evidence="5" key="1">
    <citation type="journal article" date="2019" name="Int. J. Syst. Evol. Microbiol.">
        <title>The Global Catalogue of Microorganisms (GCM) 10K type strain sequencing project: providing services to taxonomists for standard genome sequencing and annotation.</title>
        <authorList>
            <consortium name="The Broad Institute Genomics Platform"/>
            <consortium name="The Broad Institute Genome Sequencing Center for Infectious Disease"/>
            <person name="Wu L."/>
            <person name="Ma J."/>
        </authorList>
    </citation>
    <scope>NUCLEOTIDE SEQUENCE [LARGE SCALE GENOMIC DNA]</scope>
    <source>
        <strain evidence="5">JCM 17687</strain>
    </source>
</reference>
<dbReference type="SUPFAM" id="SSF55781">
    <property type="entry name" value="GAF domain-like"/>
    <property type="match status" value="1"/>
</dbReference>
<keyword evidence="5" id="KW-1185">Reference proteome</keyword>
<dbReference type="SMART" id="SM00065">
    <property type="entry name" value="GAF"/>
    <property type="match status" value="1"/>
</dbReference>
<evidence type="ECO:0000256" key="2">
    <source>
        <dbReference type="ARBA" id="ARBA00023163"/>
    </source>
</evidence>
<proteinExistence type="predicted"/>
<dbReference type="InterPro" id="IPR029016">
    <property type="entry name" value="GAF-like_dom_sf"/>
</dbReference>
<accession>A0ABP9JAF8</accession>